<protein>
    <submittedName>
        <fullName evidence="4">Transcriptional repressor UidR</fullName>
    </submittedName>
</protein>
<evidence type="ECO:0000259" key="3">
    <source>
        <dbReference type="PROSITE" id="PS50977"/>
    </source>
</evidence>
<proteinExistence type="predicted"/>
<dbReference type="OrthoDB" id="5816932at2"/>
<dbReference type="EMBL" id="AP012032">
    <property type="protein sequence ID" value="BAK10952.1"/>
    <property type="molecule type" value="Genomic_DNA"/>
</dbReference>
<sequence length="187" mass="21378">MNRSEEILDAAEYCMRQKGFYQTSIQSIASQANVSIGLIYKYYKNKEAIVEALVTKVVQRMIVLLKADFEKMANAGRVTHLPGDLASPEVEQSIVLLIEISSESTRNARIRQILHDAWQVLKENFITEQQALNPALEANIIQTRLHVVSLAIDGMIIRRFMKRRETEDSFMPFFEAVSHDIHQPDAE</sequence>
<dbReference type="HOGENOM" id="CLU_069356_15_12_6"/>
<dbReference type="PROSITE" id="PS50977">
    <property type="entry name" value="HTH_TETR_2"/>
    <property type="match status" value="1"/>
</dbReference>
<organism evidence="4 5">
    <name type="scientific">Pantoea ananatis (strain AJ13355)</name>
    <dbReference type="NCBI Taxonomy" id="932677"/>
    <lineage>
        <taxon>Bacteria</taxon>
        <taxon>Pseudomonadati</taxon>
        <taxon>Pseudomonadota</taxon>
        <taxon>Gammaproteobacteria</taxon>
        <taxon>Enterobacterales</taxon>
        <taxon>Erwiniaceae</taxon>
        <taxon>Pantoea</taxon>
    </lineage>
</organism>
<dbReference type="eggNOG" id="COG1309">
    <property type="taxonomic scope" value="Bacteria"/>
</dbReference>
<dbReference type="PRINTS" id="PR00455">
    <property type="entry name" value="HTHTETR"/>
</dbReference>
<evidence type="ECO:0000313" key="4">
    <source>
        <dbReference type="EMBL" id="BAK10952.1"/>
    </source>
</evidence>
<evidence type="ECO:0000256" key="2">
    <source>
        <dbReference type="PROSITE-ProRule" id="PRU00335"/>
    </source>
</evidence>
<feature type="domain" description="HTH tetR-type" evidence="3">
    <location>
        <begin position="1"/>
        <end position="61"/>
    </location>
</feature>
<dbReference type="SUPFAM" id="SSF46689">
    <property type="entry name" value="Homeodomain-like"/>
    <property type="match status" value="1"/>
</dbReference>
<dbReference type="Pfam" id="PF00440">
    <property type="entry name" value="TetR_N"/>
    <property type="match status" value="1"/>
</dbReference>
<dbReference type="InterPro" id="IPR001647">
    <property type="entry name" value="HTH_TetR"/>
</dbReference>
<evidence type="ECO:0000256" key="1">
    <source>
        <dbReference type="ARBA" id="ARBA00023125"/>
    </source>
</evidence>
<dbReference type="Proteomes" id="UP000006690">
    <property type="component" value="Chromosome"/>
</dbReference>
<name>A0A0H3L2E1_PANAA</name>
<dbReference type="AlphaFoldDB" id="A0A0H3L2E1"/>
<reference evidence="5" key="1">
    <citation type="journal article" date="2012" name="Appl. Microbiol. Biotechnol.">
        <title>The complete genome sequence of Pantoea ananatis AJ13355, an organism with great biotechnological potential.</title>
        <authorList>
            <person name="Hara Y."/>
            <person name="Kadotani N."/>
            <person name="Izui H."/>
            <person name="Katashkina J.I."/>
            <person name="Kuvaeva T.M."/>
            <person name="Andreeva I.G."/>
            <person name="Golubeva L.I."/>
            <person name="Malko D.B."/>
            <person name="Makeev V.J."/>
            <person name="Mashko S.V."/>
            <person name="Kozlov Y.I."/>
        </authorList>
    </citation>
    <scope>NUCLEOTIDE SEQUENCE [LARGE SCALE GENOMIC DNA]</scope>
    <source>
        <strain evidence="5">AJ13355</strain>
    </source>
</reference>
<dbReference type="RefSeq" id="WP_014593459.1">
    <property type="nucleotide sequence ID" value="NC_017531.2"/>
</dbReference>
<dbReference type="PATRIC" id="fig|932677.3.peg.995"/>
<keyword evidence="1 2" id="KW-0238">DNA-binding</keyword>
<feature type="DNA-binding region" description="H-T-H motif" evidence="2">
    <location>
        <begin position="24"/>
        <end position="43"/>
    </location>
</feature>
<evidence type="ECO:0000313" key="5">
    <source>
        <dbReference type="Proteomes" id="UP000006690"/>
    </source>
</evidence>
<dbReference type="InterPro" id="IPR050624">
    <property type="entry name" value="HTH-type_Tx_Regulator"/>
</dbReference>
<dbReference type="PANTHER" id="PTHR43479:SF11">
    <property type="entry name" value="ACREF_ENVCD OPERON REPRESSOR-RELATED"/>
    <property type="match status" value="1"/>
</dbReference>
<dbReference type="KEGG" id="paj:PAJ_0872"/>
<dbReference type="InterPro" id="IPR009057">
    <property type="entry name" value="Homeodomain-like_sf"/>
</dbReference>
<dbReference type="GO" id="GO:0003677">
    <property type="term" value="F:DNA binding"/>
    <property type="evidence" value="ECO:0007669"/>
    <property type="project" value="UniProtKB-UniRule"/>
</dbReference>
<gene>
    <name evidence="4" type="primary">uidR</name>
    <name evidence="4" type="ordered locus">PAJ_0872</name>
</gene>
<dbReference type="Gene3D" id="1.10.357.10">
    <property type="entry name" value="Tetracycline Repressor, domain 2"/>
    <property type="match status" value="1"/>
</dbReference>
<accession>A0A0H3L2E1</accession>
<dbReference type="PANTHER" id="PTHR43479">
    <property type="entry name" value="ACREF/ENVCD OPERON REPRESSOR-RELATED"/>
    <property type="match status" value="1"/>
</dbReference>